<dbReference type="GeneID" id="20804680"/>
<dbReference type="AlphaFoldDB" id="W4H540"/>
<name>W4H540_APHAT</name>
<feature type="compositionally biased region" description="Polar residues" evidence="1">
    <location>
        <begin position="40"/>
        <end position="66"/>
    </location>
</feature>
<feature type="region of interest" description="Disordered" evidence="1">
    <location>
        <begin position="1"/>
        <end position="75"/>
    </location>
</feature>
<proteinExistence type="predicted"/>
<sequence>MSAPQEALGQDDAVRPPPIVSTTRHRSQHPPQTSLPPRARSTSESGTSMSIVDLLNPSSTHAPNSCSDEDEPSCDENKFKQEDLLARPSYNDNHNDNHTFPSYEDNVDEFVNSDDTDDSAFQKRGLSCSIKTCPNKAVSKGRCISHGGGCRCKVTGCKNGAKMYGLCHLHGGRKKCKHPGGCGKFAKSLGLCWAHGGSKTCGQEGCEKGALKGGFCWAHGGGKRCRAPSCQKPVKSGDVCSLHYKDPNT</sequence>
<reference evidence="3" key="1">
    <citation type="submission" date="2013-12" db="EMBL/GenBank/DDBJ databases">
        <title>The Genome Sequence of Aphanomyces astaci APO3.</title>
        <authorList>
            <consortium name="The Broad Institute Genomics Platform"/>
            <person name="Russ C."/>
            <person name="Tyler B."/>
            <person name="van West P."/>
            <person name="Dieguez-Uribeondo J."/>
            <person name="Young S.K."/>
            <person name="Zeng Q."/>
            <person name="Gargeya S."/>
            <person name="Fitzgerald M."/>
            <person name="Abouelleil A."/>
            <person name="Alvarado L."/>
            <person name="Chapman S.B."/>
            <person name="Gainer-Dewar J."/>
            <person name="Goldberg J."/>
            <person name="Griggs A."/>
            <person name="Gujja S."/>
            <person name="Hansen M."/>
            <person name="Howarth C."/>
            <person name="Imamovic A."/>
            <person name="Ireland A."/>
            <person name="Larimer J."/>
            <person name="McCowan C."/>
            <person name="Murphy C."/>
            <person name="Pearson M."/>
            <person name="Poon T.W."/>
            <person name="Priest M."/>
            <person name="Roberts A."/>
            <person name="Saif S."/>
            <person name="Shea T."/>
            <person name="Sykes S."/>
            <person name="Wortman J."/>
            <person name="Nusbaum C."/>
            <person name="Birren B."/>
        </authorList>
    </citation>
    <scope>NUCLEOTIDE SEQUENCE [LARGE SCALE GENOMIC DNA]</scope>
    <source>
        <strain evidence="3">APO3</strain>
    </source>
</reference>
<dbReference type="Pfam" id="PF24906">
    <property type="entry name" value="Zf_WRKY19"/>
    <property type="match status" value="1"/>
</dbReference>
<organism evidence="3">
    <name type="scientific">Aphanomyces astaci</name>
    <name type="common">Crayfish plague agent</name>
    <dbReference type="NCBI Taxonomy" id="112090"/>
    <lineage>
        <taxon>Eukaryota</taxon>
        <taxon>Sar</taxon>
        <taxon>Stramenopiles</taxon>
        <taxon>Oomycota</taxon>
        <taxon>Saprolegniomycetes</taxon>
        <taxon>Saprolegniales</taxon>
        <taxon>Verrucalvaceae</taxon>
        <taxon>Aphanomyces</taxon>
    </lineage>
</organism>
<dbReference type="InterPro" id="IPR056866">
    <property type="entry name" value="Znf_WRKY19"/>
</dbReference>
<dbReference type="RefSeq" id="XP_009824730.1">
    <property type="nucleotide sequence ID" value="XM_009826428.1"/>
</dbReference>
<evidence type="ECO:0000313" key="3">
    <source>
        <dbReference type="EMBL" id="ETV86258.1"/>
    </source>
</evidence>
<evidence type="ECO:0000259" key="2">
    <source>
        <dbReference type="Pfam" id="PF24906"/>
    </source>
</evidence>
<protein>
    <recommendedName>
        <fullName evidence="2">WRKY19-like zinc finger domain-containing protein</fullName>
    </recommendedName>
</protein>
<evidence type="ECO:0000256" key="1">
    <source>
        <dbReference type="SAM" id="MobiDB-lite"/>
    </source>
</evidence>
<feature type="domain" description="WRKY19-like zinc finger" evidence="2">
    <location>
        <begin position="199"/>
        <end position="221"/>
    </location>
</feature>
<dbReference type="PANTHER" id="PTHR31827:SF1">
    <property type="entry name" value="EMB|CAB89363.1"/>
    <property type="match status" value="1"/>
</dbReference>
<gene>
    <name evidence="3" type="ORF">H257_02684</name>
</gene>
<dbReference type="OrthoDB" id="76668at2759"/>
<dbReference type="EMBL" id="KI913117">
    <property type="protein sequence ID" value="ETV86258.1"/>
    <property type="molecule type" value="Genomic_DNA"/>
</dbReference>
<accession>W4H540</accession>
<dbReference type="PANTHER" id="PTHR31827">
    <property type="entry name" value="EMB|CAB89363.1"/>
    <property type="match status" value="1"/>
</dbReference>
<dbReference type="VEuPathDB" id="FungiDB:H257_02684"/>
<dbReference type="STRING" id="112090.W4H540"/>